<evidence type="ECO:0000313" key="2">
    <source>
        <dbReference type="Proteomes" id="UP000291380"/>
    </source>
</evidence>
<dbReference type="AlphaFoldDB" id="A0A4R0EPB4"/>
<reference evidence="1 2" key="1">
    <citation type="submission" date="2019-02" db="EMBL/GenBank/DDBJ databases">
        <title>High diversity of culturable Acinetobacter species in natural soil and water ecosystems.</title>
        <authorList>
            <person name="Radolfova-Krizova L."/>
            <person name="Nemec A."/>
        </authorList>
    </citation>
    <scope>NUCLEOTIDE SEQUENCE [LARGE SCALE GENOMIC DNA]</scope>
    <source>
        <strain evidence="1 2">ANC 4281</strain>
    </source>
</reference>
<dbReference type="OrthoDB" id="886161at2"/>
<name>A0A4R0EPB4_9GAMM</name>
<dbReference type="EMBL" id="SJOA01000004">
    <property type="protein sequence ID" value="TCB60710.1"/>
    <property type="molecule type" value="Genomic_DNA"/>
</dbReference>
<evidence type="ECO:0000313" key="1">
    <source>
        <dbReference type="EMBL" id="TCB60710.1"/>
    </source>
</evidence>
<organism evidence="1 2">
    <name type="scientific">Acinetobacter terrae</name>
    <dbReference type="NCBI Taxonomy" id="2731247"/>
    <lineage>
        <taxon>Bacteria</taxon>
        <taxon>Pseudomonadati</taxon>
        <taxon>Pseudomonadota</taxon>
        <taxon>Gammaproteobacteria</taxon>
        <taxon>Moraxellales</taxon>
        <taxon>Moraxellaceae</taxon>
        <taxon>Acinetobacter</taxon>
        <taxon>Acinetobacter Taxon 24</taxon>
    </lineage>
</organism>
<accession>A0A4R0EPB4</accession>
<comment type="caution">
    <text evidence="1">The sequence shown here is derived from an EMBL/GenBank/DDBJ whole genome shotgun (WGS) entry which is preliminary data.</text>
</comment>
<dbReference type="InterPro" id="IPR021254">
    <property type="entry name" value="DUF2806"/>
</dbReference>
<dbReference type="Pfam" id="PF10987">
    <property type="entry name" value="DUF2806"/>
    <property type="match status" value="1"/>
</dbReference>
<gene>
    <name evidence="1" type="ORF">E0H85_05405</name>
</gene>
<dbReference type="Proteomes" id="UP000291380">
    <property type="component" value="Unassembled WGS sequence"/>
</dbReference>
<sequence>MIMEQEIIKAATGVATTAANKGVGKLTEIVFSKKLRQQRRLDHLSSIQDQKDAELIQKSLAEFREEKFILIEDQIGNPCSPLGLILSQNHQNQSKNLSKCLSKAYEHLSKKSDEEISDEQISVTFFNKWMNYGKEVSEEELQDLWGKILNEEITTPSSINYLVLNTFSLMSKKHLEAFNDLLPFICDGNLYCNNTLSAEENYSHVPPSILSELIDLNIIKGLHPENIFFKKELPKVTYDDKSFPSIYINKTNFIVLRPNENVKEIQPNFFLLTTVGQKLFEIAMSNYEIDDYFAKLINNFKLFPEFKLIEAFELVSLIDNEWQSKLIIQR</sequence>
<protein>
    <submittedName>
        <fullName evidence="1">DUF2806 domain-containing protein</fullName>
    </submittedName>
</protein>
<proteinExistence type="predicted"/>